<evidence type="ECO:0000256" key="1">
    <source>
        <dbReference type="SAM" id="MobiDB-lite"/>
    </source>
</evidence>
<feature type="compositionally biased region" description="Polar residues" evidence="1">
    <location>
        <begin position="99"/>
        <end position="136"/>
    </location>
</feature>
<evidence type="ECO:0000313" key="2">
    <source>
        <dbReference type="EMBL" id="KEH17178.1"/>
    </source>
</evidence>
<sequence length="378" mass="42767">MDKQNQTFSQLLHAIDPNTTSSPQESPPPTPPTSFTYVHETLTIPLIIIPDSQTGPYSCSPPKSFTTSALVKAETFDELFKPNDQSKRSFSNDLRKSIRLSSKPSKTSYNNLDNEPDSNMQAQNPTKRLKTSSSAFSPYDRKEAQKEKMMEDIISKLVNIKEKIILNPYQTSPAPEISSRPLCESKSFHFEDMKSRRIMLDNVMTSIGWKEFCEIDEVIYSNLVQKFYSSTKVLKGHDVILCLMNQTQVIITTDVLAKVFNIPNSGVKLYAKDFPVTALKNEYKILHNLCTHGLLPHSRNRHMIAALKDTSGNSGLPYSMALTKIFKEFKLSFIGEEATENLKPFNCKNISHLKVHDGTGTLGLHQTKKKKKILFPVW</sequence>
<feature type="region of interest" description="Disordered" evidence="1">
    <location>
        <begin position="1"/>
        <end position="35"/>
    </location>
</feature>
<feature type="region of interest" description="Disordered" evidence="1">
    <location>
        <begin position="83"/>
        <end position="142"/>
    </location>
</feature>
<feature type="compositionally biased region" description="Polar residues" evidence="1">
    <location>
        <begin position="1"/>
        <end position="10"/>
    </location>
</feature>
<dbReference type="EnsemblPlants" id="KEH17178">
    <property type="protein sequence ID" value="KEH17178"/>
    <property type="gene ID" value="MTR_0036s0270"/>
</dbReference>
<organism evidence="2 4">
    <name type="scientific">Medicago truncatula</name>
    <name type="common">Barrel medic</name>
    <name type="synonym">Medicago tribuloides</name>
    <dbReference type="NCBI Taxonomy" id="3880"/>
    <lineage>
        <taxon>Eukaryota</taxon>
        <taxon>Viridiplantae</taxon>
        <taxon>Streptophyta</taxon>
        <taxon>Embryophyta</taxon>
        <taxon>Tracheophyta</taxon>
        <taxon>Spermatophyta</taxon>
        <taxon>Magnoliopsida</taxon>
        <taxon>eudicotyledons</taxon>
        <taxon>Gunneridae</taxon>
        <taxon>Pentapetalae</taxon>
        <taxon>rosids</taxon>
        <taxon>fabids</taxon>
        <taxon>Fabales</taxon>
        <taxon>Fabaceae</taxon>
        <taxon>Papilionoideae</taxon>
        <taxon>50 kb inversion clade</taxon>
        <taxon>NPAAA clade</taxon>
        <taxon>Hologalegina</taxon>
        <taxon>IRL clade</taxon>
        <taxon>Trifolieae</taxon>
        <taxon>Medicago</taxon>
    </lineage>
</organism>
<keyword evidence="4" id="KW-1185">Reference proteome</keyword>
<evidence type="ECO:0000313" key="4">
    <source>
        <dbReference type="Proteomes" id="UP000002051"/>
    </source>
</evidence>
<name>A0A072TJW2_MEDTR</name>
<proteinExistence type="predicted"/>
<dbReference type="EMBL" id="KL402761">
    <property type="protein sequence ID" value="KEH17178.1"/>
    <property type="molecule type" value="Genomic_DNA"/>
</dbReference>
<gene>
    <name evidence="2" type="ORF">MTR_0036s0270</name>
</gene>
<reference evidence="2 4" key="1">
    <citation type="journal article" date="2011" name="Nature">
        <title>The Medicago genome provides insight into the evolution of rhizobial symbioses.</title>
        <authorList>
            <person name="Young N.D."/>
            <person name="Debelle F."/>
            <person name="Oldroyd G.E."/>
            <person name="Geurts R."/>
            <person name="Cannon S.B."/>
            <person name="Udvardi M.K."/>
            <person name="Benedito V.A."/>
            <person name="Mayer K.F."/>
            <person name="Gouzy J."/>
            <person name="Schoof H."/>
            <person name="Van de Peer Y."/>
            <person name="Proost S."/>
            <person name="Cook D.R."/>
            <person name="Meyers B.C."/>
            <person name="Spannagl M."/>
            <person name="Cheung F."/>
            <person name="De Mita S."/>
            <person name="Krishnakumar V."/>
            <person name="Gundlach H."/>
            <person name="Zhou S."/>
            <person name="Mudge J."/>
            <person name="Bharti A.K."/>
            <person name="Murray J.D."/>
            <person name="Naoumkina M.A."/>
            <person name="Rosen B."/>
            <person name="Silverstein K.A."/>
            <person name="Tang H."/>
            <person name="Rombauts S."/>
            <person name="Zhao P.X."/>
            <person name="Zhou P."/>
            <person name="Barbe V."/>
            <person name="Bardou P."/>
            <person name="Bechner M."/>
            <person name="Bellec A."/>
            <person name="Berger A."/>
            <person name="Berges H."/>
            <person name="Bidwell S."/>
            <person name="Bisseling T."/>
            <person name="Choisne N."/>
            <person name="Couloux A."/>
            <person name="Denny R."/>
            <person name="Deshpande S."/>
            <person name="Dai X."/>
            <person name="Doyle J.J."/>
            <person name="Dudez A.M."/>
            <person name="Farmer A.D."/>
            <person name="Fouteau S."/>
            <person name="Franken C."/>
            <person name="Gibelin C."/>
            <person name="Gish J."/>
            <person name="Goldstein S."/>
            <person name="Gonzalez A.J."/>
            <person name="Green P.J."/>
            <person name="Hallab A."/>
            <person name="Hartog M."/>
            <person name="Hua A."/>
            <person name="Humphray S.J."/>
            <person name="Jeong D.H."/>
            <person name="Jing Y."/>
            <person name="Jocker A."/>
            <person name="Kenton S.M."/>
            <person name="Kim D.J."/>
            <person name="Klee K."/>
            <person name="Lai H."/>
            <person name="Lang C."/>
            <person name="Lin S."/>
            <person name="Macmil S.L."/>
            <person name="Magdelenat G."/>
            <person name="Matthews L."/>
            <person name="McCorrison J."/>
            <person name="Monaghan E.L."/>
            <person name="Mun J.H."/>
            <person name="Najar F.Z."/>
            <person name="Nicholson C."/>
            <person name="Noirot C."/>
            <person name="O'Bleness M."/>
            <person name="Paule C.R."/>
            <person name="Poulain J."/>
            <person name="Prion F."/>
            <person name="Qin B."/>
            <person name="Qu C."/>
            <person name="Retzel E.F."/>
            <person name="Riddle C."/>
            <person name="Sallet E."/>
            <person name="Samain S."/>
            <person name="Samson N."/>
            <person name="Sanders I."/>
            <person name="Saurat O."/>
            <person name="Scarpelli C."/>
            <person name="Schiex T."/>
            <person name="Segurens B."/>
            <person name="Severin A.J."/>
            <person name="Sherrier D.J."/>
            <person name="Shi R."/>
            <person name="Sims S."/>
            <person name="Singer S.R."/>
            <person name="Sinharoy S."/>
            <person name="Sterck L."/>
            <person name="Viollet A."/>
            <person name="Wang B.B."/>
            <person name="Wang K."/>
            <person name="Wang M."/>
            <person name="Wang X."/>
            <person name="Warfsmann J."/>
            <person name="Weissenbach J."/>
            <person name="White D.D."/>
            <person name="White J.D."/>
            <person name="Wiley G.B."/>
            <person name="Wincker P."/>
            <person name="Xing Y."/>
            <person name="Yang L."/>
            <person name="Yao Z."/>
            <person name="Ying F."/>
            <person name="Zhai J."/>
            <person name="Zhou L."/>
            <person name="Zuber A."/>
            <person name="Denarie J."/>
            <person name="Dixon R.A."/>
            <person name="May G.D."/>
            <person name="Schwartz D.C."/>
            <person name="Rogers J."/>
            <person name="Quetier F."/>
            <person name="Town C.D."/>
            <person name="Roe B.A."/>
        </authorList>
    </citation>
    <scope>NUCLEOTIDE SEQUENCE [LARGE SCALE GENOMIC DNA]</scope>
    <source>
        <strain evidence="2">A17</strain>
        <strain evidence="3 4">cv. Jemalong A17</strain>
    </source>
</reference>
<reference evidence="2 4" key="2">
    <citation type="journal article" date="2014" name="BMC Genomics">
        <title>An improved genome release (version Mt4.0) for the model legume Medicago truncatula.</title>
        <authorList>
            <person name="Tang H."/>
            <person name="Krishnakumar V."/>
            <person name="Bidwell S."/>
            <person name="Rosen B."/>
            <person name="Chan A."/>
            <person name="Zhou S."/>
            <person name="Gentzbittel L."/>
            <person name="Childs K.L."/>
            <person name="Yandell M."/>
            <person name="Gundlach H."/>
            <person name="Mayer K.F."/>
            <person name="Schwartz D.C."/>
            <person name="Town C.D."/>
        </authorList>
    </citation>
    <scope>GENOME REANNOTATION</scope>
    <source>
        <strain evidence="2">A17</strain>
        <strain evidence="3 4">cv. Jemalong A17</strain>
    </source>
</reference>
<dbReference type="Proteomes" id="UP000002051">
    <property type="component" value="Unassembled WGS sequence"/>
</dbReference>
<dbReference type="AlphaFoldDB" id="A0A072TJW2"/>
<accession>A0A072TJW2</accession>
<evidence type="ECO:0000313" key="3">
    <source>
        <dbReference type="EnsemblPlants" id="KEH17178"/>
    </source>
</evidence>
<reference evidence="3" key="3">
    <citation type="submission" date="2015-06" db="UniProtKB">
        <authorList>
            <consortium name="EnsemblPlants"/>
        </authorList>
    </citation>
    <scope>IDENTIFICATION</scope>
    <source>
        <strain evidence="3">cv. Jemalong A17</strain>
    </source>
</reference>
<dbReference type="HOGENOM" id="CLU_732322_0_0_1"/>
<protein>
    <submittedName>
        <fullName evidence="2 3">Uncharacterized protein</fullName>
    </submittedName>
</protein>